<organism evidence="2 3">
    <name type="scientific">Caviibacterium pharyngocola</name>
    <dbReference type="NCBI Taxonomy" id="28159"/>
    <lineage>
        <taxon>Bacteria</taxon>
        <taxon>Pseudomonadati</taxon>
        <taxon>Pseudomonadota</taxon>
        <taxon>Gammaproteobacteria</taxon>
        <taxon>Pasteurellales</taxon>
        <taxon>Pasteurellaceae</taxon>
        <taxon>Caviibacterium</taxon>
    </lineage>
</organism>
<gene>
    <name evidence="2" type="ORF">CVP04_09470</name>
</gene>
<evidence type="ECO:0000313" key="3">
    <source>
        <dbReference type="Proteomes" id="UP000230282"/>
    </source>
</evidence>
<dbReference type="PANTHER" id="PTHR43685:SF2">
    <property type="entry name" value="GLYCOSYLTRANSFERASE 2-LIKE DOMAIN-CONTAINING PROTEIN"/>
    <property type="match status" value="1"/>
</dbReference>
<dbReference type="Gene3D" id="3.90.550.10">
    <property type="entry name" value="Spore Coat Polysaccharide Biosynthesis Protein SpsA, Chain A"/>
    <property type="match status" value="1"/>
</dbReference>
<dbReference type="PANTHER" id="PTHR43685">
    <property type="entry name" value="GLYCOSYLTRANSFERASE"/>
    <property type="match status" value="1"/>
</dbReference>
<dbReference type="OrthoDB" id="9802649at2"/>
<evidence type="ECO:0000259" key="1">
    <source>
        <dbReference type="Pfam" id="PF00535"/>
    </source>
</evidence>
<dbReference type="InterPro" id="IPR001173">
    <property type="entry name" value="Glyco_trans_2-like"/>
</dbReference>
<dbReference type="Pfam" id="PF00535">
    <property type="entry name" value="Glycos_transf_2"/>
    <property type="match status" value="1"/>
</dbReference>
<dbReference type="InterPro" id="IPR050834">
    <property type="entry name" value="Glycosyltransf_2"/>
</dbReference>
<accession>A0A2M8RTW2</accession>
<dbReference type="AlphaFoldDB" id="A0A2M8RTW2"/>
<dbReference type="InterPro" id="IPR029044">
    <property type="entry name" value="Nucleotide-diphossugar_trans"/>
</dbReference>
<protein>
    <submittedName>
        <fullName evidence="2">Glycosyltransferase</fullName>
    </submittedName>
</protein>
<sequence>MTSFPNIDVIIPCYNCAATLGRAVESVLQQPNLGRLYLVDDASTDNTRELAEQFVRRFPDKIRLEILPYNGGVAKARNWGALQSNAEFIAFLDADDAYEFGALEAAASIFYFRPQVSVVRLALKPVDLAERYRTHPNIDHAWQYMRMTCGGNVVFNRAFFFACGGFPQDPLFCELGGEDGALGIATTKLGAIATLFEDVGVLHYCREGMHAERLLDAVLFGKNDERVTAEKMAQANQVTDEICRRVNQLKCGLNTEQIGIQPLRLERAEG</sequence>
<proteinExistence type="predicted"/>
<dbReference type="GO" id="GO:0016740">
    <property type="term" value="F:transferase activity"/>
    <property type="evidence" value="ECO:0007669"/>
    <property type="project" value="UniProtKB-KW"/>
</dbReference>
<dbReference type="Proteomes" id="UP000230282">
    <property type="component" value="Unassembled WGS sequence"/>
</dbReference>
<dbReference type="EMBL" id="PHGZ01000021">
    <property type="protein sequence ID" value="PJG82331.1"/>
    <property type="molecule type" value="Genomic_DNA"/>
</dbReference>
<comment type="caution">
    <text evidence="2">The sequence shown here is derived from an EMBL/GenBank/DDBJ whole genome shotgun (WGS) entry which is preliminary data.</text>
</comment>
<dbReference type="SUPFAM" id="SSF53448">
    <property type="entry name" value="Nucleotide-diphospho-sugar transferases"/>
    <property type="match status" value="1"/>
</dbReference>
<name>A0A2M8RTW2_9PAST</name>
<dbReference type="RefSeq" id="WP_100297269.1">
    <property type="nucleotide sequence ID" value="NZ_PHGZ01000021.1"/>
</dbReference>
<reference evidence="2 3" key="1">
    <citation type="submission" date="2017-11" db="EMBL/GenBank/DDBJ databases">
        <title>Reclassification of Bisgaard taxon 5 as Caviibacterium pharyngocola gen. nov., sp. nov.</title>
        <authorList>
            <person name="Christensen H."/>
        </authorList>
    </citation>
    <scope>NUCLEOTIDE SEQUENCE [LARGE SCALE GENOMIC DNA]</scope>
    <source>
        <strain evidence="2 3">7_3</strain>
    </source>
</reference>
<evidence type="ECO:0000313" key="2">
    <source>
        <dbReference type="EMBL" id="PJG82331.1"/>
    </source>
</evidence>
<feature type="domain" description="Glycosyltransferase 2-like" evidence="1">
    <location>
        <begin position="9"/>
        <end position="156"/>
    </location>
</feature>
<dbReference type="CDD" id="cd00761">
    <property type="entry name" value="Glyco_tranf_GTA_type"/>
    <property type="match status" value="1"/>
</dbReference>
<keyword evidence="3" id="KW-1185">Reference proteome</keyword>
<keyword evidence="2" id="KW-0808">Transferase</keyword>